<feature type="site" description="Histone H3K4me3 binding" evidence="14">
    <location>
        <position position="165"/>
    </location>
</feature>
<keyword evidence="6 15" id="KW-0862">Zinc</keyword>
<dbReference type="PROSITE" id="PS50016">
    <property type="entry name" value="ZF_PHD_2"/>
    <property type="match status" value="1"/>
</dbReference>
<evidence type="ECO:0000256" key="17">
    <source>
        <dbReference type="SAM" id="MobiDB-lite"/>
    </source>
</evidence>
<gene>
    <name evidence="19" type="primary">A0A077D1S9</name>
</gene>
<feature type="compositionally biased region" description="Pro residues" evidence="17">
    <location>
        <begin position="130"/>
        <end position="140"/>
    </location>
</feature>
<dbReference type="AlphaFoldDB" id="A0A5K1JXX7"/>
<evidence type="ECO:0000256" key="7">
    <source>
        <dbReference type="ARBA" id="ARBA00022853"/>
    </source>
</evidence>
<evidence type="ECO:0000256" key="10">
    <source>
        <dbReference type="ARBA" id="ARBA00023254"/>
    </source>
</evidence>
<keyword evidence="5 16" id="KW-0863">Zinc-finger</keyword>
<protein>
    <recommendedName>
        <fullName evidence="12">Chromatin modification-related protein YNG2</fullName>
    </recommendedName>
    <alternativeName>
        <fullName evidence="13">ING1 homolog 2</fullName>
    </alternativeName>
</protein>
<feature type="binding site" evidence="15">
    <location>
        <position position="206"/>
    </location>
    <ligand>
        <name>Zn(2+)</name>
        <dbReference type="ChEBI" id="CHEBI:29105"/>
        <label>2</label>
    </ligand>
</feature>
<feature type="compositionally biased region" description="Acidic residues" evidence="17">
    <location>
        <begin position="144"/>
        <end position="158"/>
    </location>
</feature>
<evidence type="ECO:0000256" key="15">
    <source>
        <dbReference type="PIRSR" id="PIRSR628651-51"/>
    </source>
</evidence>
<dbReference type="GO" id="GO:0006281">
    <property type="term" value="P:DNA repair"/>
    <property type="evidence" value="ECO:0007669"/>
    <property type="project" value="UniProtKB-KW"/>
</dbReference>
<keyword evidence="10" id="KW-0469">Meiosis</keyword>
<dbReference type="GO" id="GO:0006355">
    <property type="term" value="P:regulation of DNA-templated transcription"/>
    <property type="evidence" value="ECO:0007669"/>
    <property type="project" value="TreeGrafter"/>
</dbReference>
<dbReference type="SMART" id="SM00249">
    <property type="entry name" value="PHD"/>
    <property type="match status" value="1"/>
</dbReference>
<dbReference type="InterPro" id="IPR019786">
    <property type="entry name" value="Zinc_finger_PHD-type_CS"/>
</dbReference>
<comment type="subcellular location">
    <subcellularLocation>
        <location evidence="1">Nucleus</location>
    </subcellularLocation>
</comment>
<feature type="binding site" evidence="15">
    <location>
        <position position="209"/>
    </location>
    <ligand>
        <name>Zn(2+)</name>
        <dbReference type="ChEBI" id="CHEBI:29105"/>
        <label>2</label>
    </ligand>
</feature>
<evidence type="ECO:0000256" key="4">
    <source>
        <dbReference type="ARBA" id="ARBA00022763"/>
    </source>
</evidence>
<dbReference type="InterPro" id="IPR001965">
    <property type="entry name" value="Znf_PHD"/>
</dbReference>
<evidence type="ECO:0000259" key="18">
    <source>
        <dbReference type="PROSITE" id="PS50016"/>
    </source>
</evidence>
<feature type="binding site" evidence="15">
    <location>
        <position position="168"/>
    </location>
    <ligand>
        <name>Zn(2+)</name>
        <dbReference type="ChEBI" id="CHEBI:29105"/>
        <label>1</label>
    </ligand>
</feature>
<dbReference type="InterPro" id="IPR019787">
    <property type="entry name" value="Znf_PHD-finger"/>
</dbReference>
<evidence type="ECO:0000256" key="2">
    <source>
        <dbReference type="ARBA" id="ARBA00010210"/>
    </source>
</evidence>
<evidence type="ECO:0000256" key="6">
    <source>
        <dbReference type="ARBA" id="ARBA00022833"/>
    </source>
</evidence>
<proteinExistence type="inferred from homology"/>
<dbReference type="PANTHER" id="PTHR10333">
    <property type="entry name" value="INHIBITOR OF GROWTH PROTEIN"/>
    <property type="match status" value="1"/>
</dbReference>
<evidence type="ECO:0000256" key="16">
    <source>
        <dbReference type="PROSITE-ProRule" id="PRU00146"/>
    </source>
</evidence>
<comment type="function">
    <text evidence="11">Component of the NuA4 histone acetyltransferase complex which is involved in transcriptional activation of selected genes principally by acetylation of nucleosomal histone H4 and H2A. The NuA4 complex is also involved in DNA repair. Involved in cell cycle progression and meiosis.</text>
</comment>
<feature type="binding site" evidence="15">
    <location>
        <position position="179"/>
    </location>
    <ligand>
        <name>Zn(2+)</name>
        <dbReference type="ChEBI" id="CHEBI:29105"/>
        <label>2</label>
    </ligand>
</feature>
<evidence type="ECO:0000256" key="9">
    <source>
        <dbReference type="ARBA" id="ARBA00023242"/>
    </source>
</evidence>
<evidence type="ECO:0000256" key="12">
    <source>
        <dbReference type="ARBA" id="ARBA00040138"/>
    </source>
</evidence>
<accession>A0A5K1JXX7</accession>
<feature type="site" description="Histone H3K4me3 binding" evidence="14">
    <location>
        <position position="176"/>
    </location>
</feature>
<dbReference type="SUPFAM" id="SSF57903">
    <property type="entry name" value="FYVE/PHD zinc finger"/>
    <property type="match status" value="1"/>
</dbReference>
<feature type="site" description="Histone H3K4me3 binding" evidence="14">
    <location>
        <position position="188"/>
    </location>
</feature>
<feature type="domain" description="PHD-type" evidence="18">
    <location>
        <begin position="163"/>
        <end position="212"/>
    </location>
</feature>
<evidence type="ECO:0000256" key="14">
    <source>
        <dbReference type="PIRSR" id="PIRSR628651-50"/>
    </source>
</evidence>
<evidence type="ECO:0000256" key="8">
    <source>
        <dbReference type="ARBA" id="ARBA00023204"/>
    </source>
</evidence>
<dbReference type="Gene3D" id="6.10.140.1740">
    <property type="match status" value="1"/>
</dbReference>
<dbReference type="InterPro" id="IPR013083">
    <property type="entry name" value="Znf_RING/FYVE/PHD"/>
</dbReference>
<dbReference type="PROSITE" id="PS01359">
    <property type="entry name" value="ZF_PHD_1"/>
    <property type="match status" value="1"/>
</dbReference>
<feature type="binding site" evidence="15">
    <location>
        <position position="190"/>
    </location>
    <ligand>
        <name>Zn(2+)</name>
        <dbReference type="ChEBI" id="CHEBI:29105"/>
        <label>1</label>
    </ligand>
</feature>
<organism evidence="19">
    <name type="scientific">Ganoderma boninense</name>
    <dbReference type="NCBI Taxonomy" id="34458"/>
    <lineage>
        <taxon>Eukaryota</taxon>
        <taxon>Fungi</taxon>
        <taxon>Dikarya</taxon>
        <taxon>Basidiomycota</taxon>
        <taxon>Agaricomycotina</taxon>
        <taxon>Agaricomycetes</taxon>
        <taxon>Polyporales</taxon>
        <taxon>Polyporaceae</taxon>
        <taxon>Ganoderma</taxon>
    </lineage>
</organism>
<dbReference type="GO" id="GO:0035267">
    <property type="term" value="C:NuA4 histone acetyltransferase complex"/>
    <property type="evidence" value="ECO:0007669"/>
    <property type="project" value="TreeGrafter"/>
</dbReference>
<keyword evidence="7" id="KW-0156">Chromatin regulator</keyword>
<keyword evidence="8" id="KW-0234">DNA repair</keyword>
<keyword evidence="3 15" id="KW-0479">Metal-binding</keyword>
<evidence type="ECO:0000313" key="19">
    <source>
        <dbReference type="EMBL" id="VWO96099.1"/>
    </source>
</evidence>
<name>A0A5K1JXX7_9APHY</name>
<dbReference type="InterPro" id="IPR028651">
    <property type="entry name" value="ING_fam"/>
</dbReference>
<dbReference type="Gene3D" id="3.30.40.10">
    <property type="entry name" value="Zinc/RING finger domain, C3HC4 (zinc finger)"/>
    <property type="match status" value="1"/>
</dbReference>
<feature type="binding site" evidence="15">
    <location>
        <position position="193"/>
    </location>
    <ligand>
        <name>Zn(2+)</name>
        <dbReference type="ChEBI" id="CHEBI:29105"/>
        <label>1</label>
    </ligand>
</feature>
<feature type="region of interest" description="Disordered" evidence="17">
    <location>
        <begin position="129"/>
        <end position="158"/>
    </location>
</feature>
<comment type="similarity">
    <text evidence="2">Belongs to the ING family.</text>
</comment>
<dbReference type="PANTHER" id="PTHR10333:SF100">
    <property type="entry name" value="CHROMATIN MODIFICATION-RELATED PROTEIN YNG2"/>
    <property type="match status" value="1"/>
</dbReference>
<evidence type="ECO:0000256" key="3">
    <source>
        <dbReference type="ARBA" id="ARBA00022723"/>
    </source>
</evidence>
<evidence type="ECO:0000256" key="1">
    <source>
        <dbReference type="ARBA" id="ARBA00004123"/>
    </source>
</evidence>
<evidence type="ECO:0000256" key="13">
    <source>
        <dbReference type="ARBA" id="ARBA00042676"/>
    </source>
</evidence>
<feature type="binding site" evidence="15">
    <location>
        <position position="166"/>
    </location>
    <ligand>
        <name>Zn(2+)</name>
        <dbReference type="ChEBI" id="CHEBI:29105"/>
        <label>1</label>
    </ligand>
</feature>
<keyword evidence="9" id="KW-0539">Nucleus</keyword>
<dbReference type="GO" id="GO:0051321">
    <property type="term" value="P:meiotic cell cycle"/>
    <property type="evidence" value="ECO:0007669"/>
    <property type="project" value="UniProtKB-KW"/>
</dbReference>
<dbReference type="InterPro" id="IPR011011">
    <property type="entry name" value="Znf_FYVE_PHD"/>
</dbReference>
<reference evidence="19" key="1">
    <citation type="submission" date="2019-10" db="EMBL/GenBank/DDBJ databases">
        <authorList>
            <person name="Nor Muhammad N."/>
        </authorList>
    </citation>
    <scope>NUCLEOTIDE SEQUENCE</scope>
</reference>
<dbReference type="GO" id="GO:0008270">
    <property type="term" value="F:zinc ion binding"/>
    <property type="evidence" value="ECO:0007669"/>
    <property type="project" value="UniProtKB-KW"/>
</dbReference>
<dbReference type="GO" id="GO:0006325">
    <property type="term" value="P:chromatin organization"/>
    <property type="evidence" value="ECO:0007669"/>
    <property type="project" value="UniProtKB-KW"/>
</dbReference>
<evidence type="ECO:0000256" key="11">
    <source>
        <dbReference type="ARBA" id="ARBA00037044"/>
    </source>
</evidence>
<feature type="binding site" evidence="15">
    <location>
        <position position="184"/>
    </location>
    <ligand>
        <name>Zn(2+)</name>
        <dbReference type="ChEBI" id="CHEBI:29105"/>
        <label>2</label>
    </ligand>
</feature>
<dbReference type="GO" id="GO:0005634">
    <property type="term" value="C:nucleus"/>
    <property type="evidence" value="ECO:0007669"/>
    <property type="project" value="UniProtKB-SubCell"/>
</dbReference>
<feature type="site" description="Histone H3K4me3 binding" evidence="14">
    <location>
        <position position="180"/>
    </location>
</feature>
<evidence type="ECO:0000256" key="5">
    <source>
        <dbReference type="ARBA" id="ARBA00022771"/>
    </source>
</evidence>
<keyword evidence="4" id="KW-0227">DNA damage</keyword>
<dbReference type="CDD" id="cd15505">
    <property type="entry name" value="PHD_ING"/>
    <property type="match status" value="1"/>
</dbReference>
<sequence>MNANLEEAANIATEYLAKIRKETQKYFRHSSKNAGQPLSGKDAAIPDTVSGLYADLDALAAEKVALSDRLVKIFERAMARLQHDLQKILKLQGEEPGLPPTQHFLSSVESTVQQIQSLRAAAQAIEVPTAPVPVAAPPPQKNDEDAEGEDEAGEDGGDAEDQELYCYCQKLSYGEMIACDNEECKYQWFHLSCVDLKPPLPDTWYCNDCKQKLGILDTYTPPMAASSASTGGSRKGRKKQ</sequence>
<dbReference type="EMBL" id="LR725363">
    <property type="protein sequence ID" value="VWO96099.1"/>
    <property type="molecule type" value="Genomic_DNA"/>
</dbReference>